<accession>A0A165X7F8</accession>
<organism evidence="1 2">
    <name type="scientific">Mimivirus Bombay</name>
    <dbReference type="NCBI Taxonomy" id="1835008"/>
    <lineage>
        <taxon>Viruses</taxon>
        <taxon>Varidnaviria</taxon>
        <taxon>Bamfordvirae</taxon>
        <taxon>Nucleocytoviricota</taxon>
        <taxon>Megaviricetes</taxon>
        <taxon>Imitervirales</taxon>
        <taxon>Mimiviridae</taxon>
        <taxon>Megamimivirinae</taxon>
        <taxon>Mimivirus</taxon>
        <taxon>Mimivirus bradfordmassiliense</taxon>
    </lineage>
</organism>
<dbReference type="SMR" id="A0A165X7F8"/>
<name>A0A165X7F8_MIMIV</name>
<evidence type="ECO:0000313" key="1">
    <source>
        <dbReference type="EMBL" id="AMZ02524.1"/>
    </source>
</evidence>
<protein>
    <submittedName>
        <fullName evidence="1">Uncharacterized protein</fullName>
    </submittedName>
</protein>
<dbReference type="EMBL" id="KU761889">
    <property type="protein sequence ID" value="AMZ02524.1"/>
    <property type="molecule type" value="Genomic_DNA"/>
</dbReference>
<dbReference type="Proteomes" id="UP000241559">
    <property type="component" value="Segment"/>
</dbReference>
<proteinExistence type="predicted"/>
<evidence type="ECO:0000313" key="2">
    <source>
        <dbReference type="Proteomes" id="UP000241559"/>
    </source>
</evidence>
<sequence>MKRNTGSTITGYKAIKCFYKTTNVIELRATINVDSDDTSPIFDYETGKHSQSTFNGTDVLVTKIKTLDCQKVPDNFFKEFQCMTYDFDKVSPGSKIEYTHHFYYNKNDSDMDKKTVPKNTSNTDVIILSSDNIDGIKEKYNQLANEYDSEYFSYISSQHHLEDFSECYRNMDKISDRNNAKDKWIFQRIKENCRDKYYQELDKLLEKERKFISLLNNKSQVGNFILKHESSTTNKISG</sequence>
<reference evidence="1" key="1">
    <citation type="journal article" date="2016" name="Genom Data">
        <title>Isolation and complete genome sequencing of Mimivirus bombay, a Giant Virus in sewage of Mumbai, India.</title>
        <authorList>
            <person name="Chatterjee A."/>
            <person name="Ali F."/>
            <person name="Bange D."/>
            <person name="Kondabagil K."/>
        </authorList>
    </citation>
    <scope>NUCLEOTIDE SEQUENCE [LARGE SCALE GENOMIC DNA]</scope>
    <source>
        <strain evidence="1">1</strain>
    </source>
</reference>